<keyword evidence="3" id="KW-1185">Reference proteome</keyword>
<evidence type="ECO:0000313" key="3">
    <source>
        <dbReference type="Proteomes" id="UP001165160"/>
    </source>
</evidence>
<feature type="compositionally biased region" description="Low complexity" evidence="1">
    <location>
        <begin position="342"/>
        <end position="366"/>
    </location>
</feature>
<accession>A0A9W7BHJ4</accession>
<dbReference type="AlphaFoldDB" id="A0A9W7BHJ4"/>
<reference evidence="3" key="1">
    <citation type="journal article" date="2023" name="Commun. Biol.">
        <title>Genome analysis of Parmales, the sister group of diatoms, reveals the evolutionary specialization of diatoms from phago-mixotrophs to photoautotrophs.</title>
        <authorList>
            <person name="Ban H."/>
            <person name="Sato S."/>
            <person name="Yoshikawa S."/>
            <person name="Yamada K."/>
            <person name="Nakamura Y."/>
            <person name="Ichinomiya M."/>
            <person name="Sato N."/>
            <person name="Blanc-Mathieu R."/>
            <person name="Endo H."/>
            <person name="Kuwata A."/>
            <person name="Ogata H."/>
        </authorList>
    </citation>
    <scope>NUCLEOTIDE SEQUENCE [LARGE SCALE GENOMIC DNA]</scope>
    <source>
        <strain evidence="3">NIES 3699</strain>
    </source>
</reference>
<dbReference type="EMBL" id="BRXX01000058">
    <property type="protein sequence ID" value="GMH86305.1"/>
    <property type="molecule type" value="Genomic_DNA"/>
</dbReference>
<gene>
    <name evidence="2" type="ORF">TrVE_jg9129</name>
</gene>
<feature type="region of interest" description="Disordered" evidence="1">
    <location>
        <begin position="160"/>
        <end position="190"/>
    </location>
</feature>
<feature type="region of interest" description="Disordered" evidence="1">
    <location>
        <begin position="124"/>
        <end position="145"/>
    </location>
</feature>
<organism evidence="2 3">
    <name type="scientific">Triparma verrucosa</name>
    <dbReference type="NCBI Taxonomy" id="1606542"/>
    <lineage>
        <taxon>Eukaryota</taxon>
        <taxon>Sar</taxon>
        <taxon>Stramenopiles</taxon>
        <taxon>Ochrophyta</taxon>
        <taxon>Bolidophyceae</taxon>
        <taxon>Parmales</taxon>
        <taxon>Triparmaceae</taxon>
        <taxon>Triparma</taxon>
    </lineage>
</organism>
<proteinExistence type="predicted"/>
<protein>
    <submittedName>
        <fullName evidence="2">Uncharacterized protein</fullName>
    </submittedName>
</protein>
<evidence type="ECO:0000256" key="1">
    <source>
        <dbReference type="SAM" id="MobiDB-lite"/>
    </source>
</evidence>
<feature type="region of interest" description="Disordered" evidence="1">
    <location>
        <begin position="256"/>
        <end position="279"/>
    </location>
</feature>
<sequence>MDSQMTADEASMIPESQLRPWVKFGALEEEHEKEVENLEKALVLCTPYKIGPFQSEIDKPLDMNSARERHGLGPVPKKEDLINEILNEKPPEMARPLGDAYSEYYLKKKGIIPEDYYLEEGWDKEELPNEEDLLNPETEEEPGLEDDADVAAFLASLQEEDENEQGVDVEGAPVVPKLPLIGGDEEPPSEEVMALLKKAEEEAAQLRLELSKSIKPTAPPTESARAKPGYVSPRAMPQDVRRKYIDRLEKLAKEALGQSPTSKYARKMGLPPRGPPKAAIFKSRADIGSEKFDPRALPVKPVLTSADLVELAGATRRNAERTGSRGGTGMSSRGGSRGGSRMGSRGSSRGGTAKRPGTSGSSSGKSRTIKPPANAALAGLNITGNEKPASARPSSADPRSKIPKSDAGLTPLEQLRRARKLIADMKKYNTTDHTWELLQTPGITKEEQAVLWQTDKQIVMNEAHEPWWAAELKYQPSVMFPEFNSKVTENTKWAEAALIANQPLYQSGSMRGGGPK</sequence>
<feature type="region of interest" description="Disordered" evidence="1">
    <location>
        <begin position="302"/>
        <end position="410"/>
    </location>
</feature>
<evidence type="ECO:0000313" key="2">
    <source>
        <dbReference type="EMBL" id="GMH86305.1"/>
    </source>
</evidence>
<feature type="region of interest" description="Disordered" evidence="1">
    <location>
        <begin position="210"/>
        <end position="238"/>
    </location>
</feature>
<comment type="caution">
    <text evidence="2">The sequence shown here is derived from an EMBL/GenBank/DDBJ whole genome shotgun (WGS) entry which is preliminary data.</text>
</comment>
<name>A0A9W7BHJ4_9STRA</name>
<feature type="compositionally biased region" description="Low complexity" evidence="1">
    <location>
        <begin position="388"/>
        <end position="397"/>
    </location>
</feature>
<dbReference type="Proteomes" id="UP001165160">
    <property type="component" value="Unassembled WGS sequence"/>
</dbReference>